<name>A0A1E4TXD3_PACTA</name>
<organism evidence="2 3">
    <name type="scientific">Pachysolen tannophilus NRRL Y-2460</name>
    <dbReference type="NCBI Taxonomy" id="669874"/>
    <lineage>
        <taxon>Eukaryota</taxon>
        <taxon>Fungi</taxon>
        <taxon>Dikarya</taxon>
        <taxon>Ascomycota</taxon>
        <taxon>Saccharomycotina</taxon>
        <taxon>Pichiomycetes</taxon>
        <taxon>Pachysolenaceae</taxon>
        <taxon>Pachysolen</taxon>
    </lineage>
</organism>
<feature type="region of interest" description="Disordered" evidence="1">
    <location>
        <begin position="257"/>
        <end position="279"/>
    </location>
</feature>
<gene>
    <name evidence="2" type="ORF">PACTADRAFT_33612</name>
</gene>
<dbReference type="AlphaFoldDB" id="A0A1E4TXD3"/>
<feature type="compositionally biased region" description="Low complexity" evidence="1">
    <location>
        <begin position="416"/>
        <end position="427"/>
    </location>
</feature>
<dbReference type="EMBL" id="KV454013">
    <property type="protein sequence ID" value="ODV96443.1"/>
    <property type="molecule type" value="Genomic_DNA"/>
</dbReference>
<evidence type="ECO:0000256" key="1">
    <source>
        <dbReference type="SAM" id="MobiDB-lite"/>
    </source>
</evidence>
<evidence type="ECO:0000313" key="3">
    <source>
        <dbReference type="Proteomes" id="UP000094236"/>
    </source>
</evidence>
<sequence>MSDISMVDSSLIDSSAIPGFFPSFEISADSNNKLAPGDSSQKIQRATPLKGNILGELNNLSIKSVAGTPTFNFRIKKPLYPNVEDLKQNKNLDESNKENNGNNSFPNFKFASESEILLQKKFSKKLTGTLLNELNSRVENNMIQANSLNDISKGRRLSNRQSPAGRKLFSPRSQVSSRFQLAHRASFNKMQSIKSHYAAEHHKNEQKLGAIHRHELETTKILSNHDKGSMKKHESGTTIESVQKRRKTLLGPEEMLDSNTIKDCNNNKNPTDTRKEDERNRKAAMERLTNHSAKMVAAKRESTKKTMTTAEKKIVSFPSTREFSTTRTTTAPAKPTASHLPRSASSISQITVLNNSNCNSSTNFNANATATTTSSMRKLPSFCRPTSASLSKFTNSNDQHSSLPKSTTLANIPNHKGSSMKKSTTSGNLRTSFLKSTKKEDPRNLDRPTKGLVQSTTLHNISSYSGDNNFSGTLKKNPTHTPFEKFRPTWK</sequence>
<feature type="compositionally biased region" description="Polar residues" evidence="1">
    <location>
        <begin position="452"/>
        <end position="480"/>
    </location>
</feature>
<accession>A0A1E4TXD3</accession>
<feature type="compositionally biased region" description="Polar residues" evidence="1">
    <location>
        <begin position="392"/>
        <end position="411"/>
    </location>
</feature>
<reference evidence="3" key="1">
    <citation type="submission" date="2016-05" db="EMBL/GenBank/DDBJ databases">
        <title>Comparative genomics of biotechnologically important yeasts.</title>
        <authorList>
            <consortium name="DOE Joint Genome Institute"/>
            <person name="Riley R."/>
            <person name="Haridas S."/>
            <person name="Wolfe K.H."/>
            <person name="Lopes M.R."/>
            <person name="Hittinger C.T."/>
            <person name="Goker M."/>
            <person name="Salamov A."/>
            <person name="Wisecaver J."/>
            <person name="Long T.M."/>
            <person name="Aerts A.L."/>
            <person name="Barry K."/>
            <person name="Choi C."/>
            <person name="Clum A."/>
            <person name="Coughlan A.Y."/>
            <person name="Deshpande S."/>
            <person name="Douglass A.P."/>
            <person name="Hanson S.J."/>
            <person name="Klenk H.-P."/>
            <person name="Labutti K."/>
            <person name="Lapidus A."/>
            <person name="Lindquist E."/>
            <person name="Lipzen A."/>
            <person name="Meier-Kolthoff J.P."/>
            <person name="Ohm R.A."/>
            <person name="Otillar R.P."/>
            <person name="Pangilinan J."/>
            <person name="Peng Y."/>
            <person name="Rokas A."/>
            <person name="Rosa C.A."/>
            <person name="Scheuner C."/>
            <person name="Sibirny A.A."/>
            <person name="Slot J.C."/>
            <person name="Stielow J.B."/>
            <person name="Sun H."/>
            <person name="Kurtzman C.P."/>
            <person name="Blackwell M."/>
            <person name="Grigoriev I.V."/>
            <person name="Jeffries T.W."/>
        </authorList>
    </citation>
    <scope>NUCLEOTIDE SEQUENCE [LARGE SCALE GENOMIC DNA]</scope>
    <source>
        <strain evidence="3">NRRL Y-2460</strain>
    </source>
</reference>
<feature type="region of interest" description="Disordered" evidence="1">
    <location>
        <begin position="320"/>
        <end position="342"/>
    </location>
</feature>
<feature type="compositionally biased region" description="Polar residues" evidence="1">
    <location>
        <begin position="257"/>
        <end position="270"/>
    </location>
</feature>
<feature type="compositionally biased region" description="Basic and acidic residues" evidence="1">
    <location>
        <begin position="482"/>
        <end position="491"/>
    </location>
</feature>
<feature type="compositionally biased region" description="Low complexity" evidence="1">
    <location>
        <begin position="320"/>
        <end position="338"/>
    </location>
</feature>
<proteinExistence type="predicted"/>
<evidence type="ECO:0000313" key="2">
    <source>
        <dbReference type="EMBL" id="ODV96443.1"/>
    </source>
</evidence>
<feature type="region of interest" description="Disordered" evidence="1">
    <location>
        <begin position="392"/>
        <end position="491"/>
    </location>
</feature>
<dbReference type="Proteomes" id="UP000094236">
    <property type="component" value="Unassembled WGS sequence"/>
</dbReference>
<dbReference type="STRING" id="669874.A0A1E4TXD3"/>
<dbReference type="OrthoDB" id="5204833at2759"/>
<keyword evidence="3" id="KW-1185">Reference proteome</keyword>
<feature type="region of interest" description="Disordered" evidence="1">
    <location>
        <begin position="151"/>
        <end position="177"/>
    </location>
</feature>
<feature type="compositionally biased region" description="Basic and acidic residues" evidence="1">
    <location>
        <begin position="437"/>
        <end position="449"/>
    </location>
</feature>
<protein>
    <submittedName>
        <fullName evidence="2">Uncharacterized protein</fullName>
    </submittedName>
</protein>